<keyword evidence="1" id="KW-0175">Coiled coil</keyword>
<dbReference type="AlphaFoldDB" id="A0AAD1U6M3"/>
<comment type="caution">
    <text evidence="3">The sequence shown here is derived from an EMBL/GenBank/DDBJ whole genome shotgun (WGS) entry which is preliminary data.</text>
</comment>
<evidence type="ECO:0000313" key="3">
    <source>
        <dbReference type="EMBL" id="CAI2362898.1"/>
    </source>
</evidence>
<gene>
    <name evidence="3" type="ORF">ECRASSUSDP1_LOCUS4228</name>
</gene>
<feature type="region of interest" description="Disordered" evidence="2">
    <location>
        <begin position="1"/>
        <end position="25"/>
    </location>
</feature>
<dbReference type="Proteomes" id="UP001295684">
    <property type="component" value="Unassembled WGS sequence"/>
</dbReference>
<proteinExistence type="predicted"/>
<feature type="coiled-coil region" evidence="1">
    <location>
        <begin position="89"/>
        <end position="139"/>
    </location>
</feature>
<organism evidence="3 4">
    <name type="scientific">Euplotes crassus</name>
    <dbReference type="NCBI Taxonomy" id="5936"/>
    <lineage>
        <taxon>Eukaryota</taxon>
        <taxon>Sar</taxon>
        <taxon>Alveolata</taxon>
        <taxon>Ciliophora</taxon>
        <taxon>Intramacronucleata</taxon>
        <taxon>Spirotrichea</taxon>
        <taxon>Hypotrichia</taxon>
        <taxon>Euplotida</taxon>
        <taxon>Euplotidae</taxon>
        <taxon>Moneuplotes</taxon>
    </lineage>
</organism>
<protein>
    <submittedName>
        <fullName evidence="3">Uncharacterized protein</fullName>
    </submittedName>
</protein>
<accession>A0AAD1U6M3</accession>
<evidence type="ECO:0000313" key="4">
    <source>
        <dbReference type="Proteomes" id="UP001295684"/>
    </source>
</evidence>
<evidence type="ECO:0000256" key="1">
    <source>
        <dbReference type="SAM" id="Coils"/>
    </source>
</evidence>
<keyword evidence="4" id="KW-1185">Reference proteome</keyword>
<reference evidence="3" key="1">
    <citation type="submission" date="2023-07" db="EMBL/GenBank/DDBJ databases">
        <authorList>
            <consortium name="AG Swart"/>
            <person name="Singh M."/>
            <person name="Singh A."/>
            <person name="Seah K."/>
            <person name="Emmerich C."/>
        </authorList>
    </citation>
    <scope>NUCLEOTIDE SEQUENCE</scope>
    <source>
        <strain evidence="3">DP1</strain>
    </source>
</reference>
<evidence type="ECO:0000256" key="2">
    <source>
        <dbReference type="SAM" id="MobiDB-lite"/>
    </source>
</evidence>
<dbReference type="EMBL" id="CAMPGE010004057">
    <property type="protein sequence ID" value="CAI2362898.1"/>
    <property type="molecule type" value="Genomic_DNA"/>
</dbReference>
<sequence length="379" mass="45011">MSQSKSHLPESPSKKHRKTKSTAFTGLNIDKRKDFKLLYNLSVKNLEQSRVSLATASRKSVACKSIKPKKAQAKEDPYKRVLLKFFKYKDQELEEYQKKAEELHSLKMQEKSRLEQEKIEEELRQQKLLEEKKVKEERNSKINLDFSQKVYYNGKDPQSFKIRQAMQQIDQEKEDLAFERFNQGDLRVFEAQDSRYHLSKTEKLDFSDKFTGEQNRAVYQQVRPSYYNEHKQDQILGKFVSKLADAEWNQEKFSKHFKKPKHHKNTNGFGWENTLRKEDGFEEIRRYETSAVKAAKDDVESHKYSQELYSYIDPTRFRNIQKIFEHYCTLGRSDNFSGMDTSQLQSFLKDNELYFKNFGPADADIYFSQGNTSKFINFK</sequence>
<name>A0AAD1U6M3_EUPCR</name>